<evidence type="ECO:0000313" key="1">
    <source>
        <dbReference type="EMBL" id="WCZ39708.1"/>
    </source>
</evidence>
<gene>
    <name evidence="1" type="ORF">CJEDD_10690</name>
</gene>
<dbReference type="Proteomes" id="UP001218071">
    <property type="component" value="Chromosome"/>
</dbReference>
<reference evidence="1 2" key="1">
    <citation type="submission" date="2020-10" db="EMBL/GenBank/DDBJ databases">
        <title>Complete genome sequence of Corynebacterium jeddahense DSM 45997, type strain of Corynebacterium jeddahense.</title>
        <authorList>
            <person name="Busche T."/>
            <person name="Kalinowski J."/>
            <person name="Ruckert C."/>
        </authorList>
    </citation>
    <scope>NUCLEOTIDE SEQUENCE [LARGE SCALE GENOMIC DNA]</scope>
    <source>
        <strain evidence="1 2">DSM 45997</strain>
    </source>
</reference>
<proteinExistence type="predicted"/>
<organism evidence="1 2">
    <name type="scientific">Corynebacterium jeddahense</name>
    <dbReference type="NCBI Taxonomy" id="1414719"/>
    <lineage>
        <taxon>Bacteria</taxon>
        <taxon>Bacillati</taxon>
        <taxon>Actinomycetota</taxon>
        <taxon>Actinomycetes</taxon>
        <taxon>Mycobacteriales</taxon>
        <taxon>Corynebacteriaceae</taxon>
        <taxon>Corynebacterium</taxon>
    </lineage>
</organism>
<keyword evidence="2" id="KW-1185">Reference proteome</keyword>
<evidence type="ECO:0000313" key="2">
    <source>
        <dbReference type="Proteomes" id="UP001218071"/>
    </source>
</evidence>
<dbReference type="EMBL" id="CP063194">
    <property type="protein sequence ID" value="WCZ39708.1"/>
    <property type="molecule type" value="Genomic_DNA"/>
</dbReference>
<sequence length="44" mass="4951">MVFDYLDSIEALTPTDRAELFADEIAAFAGSPFFTTVRQFFIEG</sequence>
<accession>A0ABY7UQ96</accession>
<name>A0ABY7UQ96_9CORY</name>
<protein>
    <submittedName>
        <fullName evidence="1">Uncharacterized protein</fullName>
    </submittedName>
</protein>